<dbReference type="PROSITE" id="PS00086">
    <property type="entry name" value="CYTOCHROME_P450"/>
    <property type="match status" value="1"/>
</dbReference>
<evidence type="ECO:0000256" key="2">
    <source>
        <dbReference type="ARBA" id="ARBA00022723"/>
    </source>
</evidence>
<name>A0ABC8KY69_ERUVS</name>
<keyword evidence="4 5" id="KW-0349">Heme</keyword>
<dbReference type="InterPro" id="IPR001128">
    <property type="entry name" value="Cyt_P450"/>
</dbReference>
<dbReference type="AlphaFoldDB" id="A0ABC8KY69"/>
<evidence type="ECO:0000256" key="6">
    <source>
        <dbReference type="SAM" id="Phobius"/>
    </source>
</evidence>
<dbReference type="PANTHER" id="PTHR47955:SF15">
    <property type="entry name" value="CYTOCHROME P450 71A2-LIKE"/>
    <property type="match status" value="1"/>
</dbReference>
<sequence>MPAKKMSSHSNTHQNTKYKRQHCSLFPPELEIQINFRSKIDMEMILISICLSTLVAFLYLKPFLKRRTTTNLNPPPSPWRLPVLGNLHQLSLHPHRSLGSLSLRYGPLMLLHFGRVPILVVSSADTAHDVMKTHDLKVSNRPKTKVIDKLFNGGTDVAFSPYGEYWRQMKSICVLNLLTKKTIRSFENIREEEINIMLDKLEKASSSSSRVNLSELLTTLTNDVITRIVLGRKYSSEEGGNNSKNIVRRFMELLGAFPLGEYVPSLAWIDRIRGQDKKVEEIHNEIDGFLEKVVQEHVDADEPKSDFVDILLSTQRDKTTTFELDRSGLKIIVLDMLLGGSSTTFTLVEWTMTELMRHPECMKKLQDEIRSVSMDNLYVSEKEVEKMNYLNMVIKEVLRLHPPTPLIPRMLTENVKLNEYDIAAGTHVIINLWAIQRDSVTWGLDAEEFKPERHLDSNLNFEGQNFNFIPFGSGRRLCPGSRLALAMAEVTLANLVNRFDWRVEANPLGDDLLEATGLDVCRKFPLIVFPSSNST</sequence>
<dbReference type="FunFam" id="1.10.630.10:FF:000011">
    <property type="entry name" value="Cytochrome P450 83B1"/>
    <property type="match status" value="1"/>
</dbReference>
<keyword evidence="6" id="KW-0812">Transmembrane</keyword>
<accession>A0ABC8KY69</accession>
<dbReference type="PANTHER" id="PTHR47955">
    <property type="entry name" value="CYTOCHROME P450 FAMILY 71 PROTEIN"/>
    <property type="match status" value="1"/>
</dbReference>
<dbReference type="PRINTS" id="PR00463">
    <property type="entry name" value="EP450I"/>
</dbReference>
<dbReference type="EMBL" id="CAKOAT010300710">
    <property type="protein sequence ID" value="CAH8361279.1"/>
    <property type="molecule type" value="Genomic_DNA"/>
</dbReference>
<feature type="binding site" description="axial binding residue" evidence="4">
    <location>
        <position position="478"/>
    </location>
    <ligand>
        <name>heme</name>
        <dbReference type="ChEBI" id="CHEBI:30413"/>
    </ligand>
    <ligandPart>
        <name>Fe</name>
        <dbReference type="ChEBI" id="CHEBI:18248"/>
    </ligandPart>
</feature>
<keyword evidence="6" id="KW-0472">Membrane</keyword>
<dbReference type="CDD" id="cd11072">
    <property type="entry name" value="CYP71-like"/>
    <property type="match status" value="1"/>
</dbReference>
<dbReference type="Gene3D" id="1.10.630.10">
    <property type="entry name" value="Cytochrome P450"/>
    <property type="match status" value="1"/>
</dbReference>
<evidence type="ECO:0000313" key="8">
    <source>
        <dbReference type="Proteomes" id="UP001642260"/>
    </source>
</evidence>
<feature type="transmembrane region" description="Helical" evidence="6">
    <location>
        <begin position="44"/>
        <end position="64"/>
    </location>
</feature>
<keyword evidence="5" id="KW-0503">Monooxygenase</keyword>
<evidence type="ECO:0000313" key="7">
    <source>
        <dbReference type="EMBL" id="CAH8361279.1"/>
    </source>
</evidence>
<dbReference type="InterPro" id="IPR036396">
    <property type="entry name" value="Cyt_P450_sf"/>
</dbReference>
<evidence type="ECO:0008006" key="9">
    <source>
        <dbReference type="Google" id="ProtNLM"/>
    </source>
</evidence>
<keyword evidence="2 4" id="KW-0479">Metal-binding</keyword>
<keyword evidence="3 4" id="KW-0408">Iron</keyword>
<evidence type="ECO:0000256" key="3">
    <source>
        <dbReference type="ARBA" id="ARBA00023004"/>
    </source>
</evidence>
<comment type="caution">
    <text evidence="7">The sequence shown here is derived from an EMBL/GenBank/DDBJ whole genome shotgun (WGS) entry which is preliminary data.</text>
</comment>
<dbReference type="GO" id="GO:0046872">
    <property type="term" value="F:metal ion binding"/>
    <property type="evidence" value="ECO:0007669"/>
    <property type="project" value="UniProtKB-KW"/>
</dbReference>
<dbReference type="InterPro" id="IPR002401">
    <property type="entry name" value="Cyt_P450_E_grp-I"/>
</dbReference>
<evidence type="ECO:0000256" key="5">
    <source>
        <dbReference type="RuleBase" id="RU000461"/>
    </source>
</evidence>
<dbReference type="Pfam" id="PF00067">
    <property type="entry name" value="p450"/>
    <property type="match status" value="1"/>
</dbReference>
<keyword evidence="6" id="KW-1133">Transmembrane helix</keyword>
<gene>
    <name evidence="7" type="ORF">ERUC_LOCUS27035</name>
</gene>
<keyword evidence="8" id="KW-1185">Reference proteome</keyword>
<dbReference type="PRINTS" id="PR00385">
    <property type="entry name" value="P450"/>
</dbReference>
<dbReference type="GO" id="GO:0004497">
    <property type="term" value="F:monooxygenase activity"/>
    <property type="evidence" value="ECO:0007669"/>
    <property type="project" value="UniProtKB-KW"/>
</dbReference>
<dbReference type="InterPro" id="IPR017972">
    <property type="entry name" value="Cyt_P450_CS"/>
</dbReference>
<comment type="similarity">
    <text evidence="1 5">Belongs to the cytochrome P450 family.</text>
</comment>
<reference evidence="7 8" key="1">
    <citation type="submission" date="2022-03" db="EMBL/GenBank/DDBJ databases">
        <authorList>
            <person name="Macdonald S."/>
            <person name="Ahmed S."/>
            <person name="Newling K."/>
        </authorList>
    </citation>
    <scope>NUCLEOTIDE SEQUENCE [LARGE SCALE GENOMIC DNA]</scope>
</reference>
<evidence type="ECO:0000256" key="1">
    <source>
        <dbReference type="ARBA" id="ARBA00010617"/>
    </source>
</evidence>
<dbReference type="Proteomes" id="UP001642260">
    <property type="component" value="Unassembled WGS sequence"/>
</dbReference>
<dbReference type="SUPFAM" id="SSF48264">
    <property type="entry name" value="Cytochrome P450"/>
    <property type="match status" value="1"/>
</dbReference>
<proteinExistence type="inferred from homology"/>
<organism evidence="7 8">
    <name type="scientific">Eruca vesicaria subsp. sativa</name>
    <name type="common">Garden rocket</name>
    <name type="synonym">Eruca sativa</name>
    <dbReference type="NCBI Taxonomy" id="29727"/>
    <lineage>
        <taxon>Eukaryota</taxon>
        <taxon>Viridiplantae</taxon>
        <taxon>Streptophyta</taxon>
        <taxon>Embryophyta</taxon>
        <taxon>Tracheophyta</taxon>
        <taxon>Spermatophyta</taxon>
        <taxon>Magnoliopsida</taxon>
        <taxon>eudicotyledons</taxon>
        <taxon>Gunneridae</taxon>
        <taxon>Pentapetalae</taxon>
        <taxon>rosids</taxon>
        <taxon>malvids</taxon>
        <taxon>Brassicales</taxon>
        <taxon>Brassicaceae</taxon>
        <taxon>Brassiceae</taxon>
        <taxon>Eruca</taxon>
    </lineage>
</organism>
<comment type="cofactor">
    <cofactor evidence="4">
        <name>heme</name>
        <dbReference type="ChEBI" id="CHEBI:30413"/>
    </cofactor>
</comment>
<protein>
    <recommendedName>
        <fullName evidence="9">Cytochrome P450</fullName>
    </recommendedName>
</protein>
<evidence type="ECO:0000256" key="4">
    <source>
        <dbReference type="PIRSR" id="PIRSR602401-1"/>
    </source>
</evidence>
<keyword evidence="5" id="KW-0560">Oxidoreductase</keyword>